<name>A0A433QM52_9FUNG</name>
<accession>A0A433QM52</accession>
<evidence type="ECO:0000313" key="3">
    <source>
        <dbReference type="Proteomes" id="UP000274822"/>
    </source>
</evidence>
<feature type="compositionally biased region" description="Basic and acidic residues" evidence="1">
    <location>
        <begin position="38"/>
        <end position="64"/>
    </location>
</feature>
<keyword evidence="3" id="KW-1185">Reference proteome</keyword>
<dbReference type="EMBL" id="RBNJ01003510">
    <property type="protein sequence ID" value="RUS30847.1"/>
    <property type="molecule type" value="Genomic_DNA"/>
</dbReference>
<feature type="compositionally biased region" description="Low complexity" evidence="1">
    <location>
        <begin position="26"/>
        <end position="35"/>
    </location>
</feature>
<comment type="caution">
    <text evidence="2">The sequence shown here is derived from an EMBL/GenBank/DDBJ whole genome shotgun (WGS) entry which is preliminary data.</text>
</comment>
<sequence length="86" mass="9729">MVTNDFLVHSFATASIYTNNPPTPYPLNNNNNGFHPEPPQDLHRHDAPHPAKDRKDRKELDKPHHTGKTGKPHHVGKPKHTGKPHN</sequence>
<dbReference type="Proteomes" id="UP000274822">
    <property type="component" value="Unassembled WGS sequence"/>
</dbReference>
<feature type="region of interest" description="Disordered" evidence="1">
    <location>
        <begin position="15"/>
        <end position="86"/>
    </location>
</feature>
<evidence type="ECO:0000256" key="1">
    <source>
        <dbReference type="SAM" id="MobiDB-lite"/>
    </source>
</evidence>
<protein>
    <submittedName>
        <fullName evidence="2">Uncharacterized protein</fullName>
    </submittedName>
</protein>
<evidence type="ECO:0000313" key="2">
    <source>
        <dbReference type="EMBL" id="RUS30847.1"/>
    </source>
</evidence>
<proteinExistence type="predicted"/>
<gene>
    <name evidence="2" type="ORF">BC938DRAFT_478883</name>
</gene>
<reference evidence="2 3" key="1">
    <citation type="journal article" date="2018" name="New Phytol.">
        <title>Phylogenomics of Endogonaceae and evolution of mycorrhizas within Mucoromycota.</title>
        <authorList>
            <person name="Chang Y."/>
            <person name="Desiro A."/>
            <person name="Na H."/>
            <person name="Sandor L."/>
            <person name="Lipzen A."/>
            <person name="Clum A."/>
            <person name="Barry K."/>
            <person name="Grigoriev I.V."/>
            <person name="Martin F.M."/>
            <person name="Stajich J.E."/>
            <person name="Smith M.E."/>
            <person name="Bonito G."/>
            <person name="Spatafora J.W."/>
        </authorList>
    </citation>
    <scope>NUCLEOTIDE SEQUENCE [LARGE SCALE GENOMIC DNA]</scope>
    <source>
        <strain evidence="2 3">AD002</strain>
    </source>
</reference>
<feature type="compositionally biased region" description="Basic residues" evidence="1">
    <location>
        <begin position="65"/>
        <end position="86"/>
    </location>
</feature>
<dbReference type="AlphaFoldDB" id="A0A433QM52"/>
<organism evidence="2 3">
    <name type="scientific">Jimgerdemannia flammicorona</name>
    <dbReference type="NCBI Taxonomy" id="994334"/>
    <lineage>
        <taxon>Eukaryota</taxon>
        <taxon>Fungi</taxon>
        <taxon>Fungi incertae sedis</taxon>
        <taxon>Mucoromycota</taxon>
        <taxon>Mucoromycotina</taxon>
        <taxon>Endogonomycetes</taxon>
        <taxon>Endogonales</taxon>
        <taxon>Endogonaceae</taxon>
        <taxon>Jimgerdemannia</taxon>
    </lineage>
</organism>